<evidence type="ECO:0000256" key="2">
    <source>
        <dbReference type="ARBA" id="ARBA00023125"/>
    </source>
</evidence>
<dbReference type="SMART" id="SM00342">
    <property type="entry name" value="HTH_ARAC"/>
    <property type="match status" value="1"/>
</dbReference>
<dbReference type="InterPro" id="IPR018062">
    <property type="entry name" value="HTH_AraC-typ_CS"/>
</dbReference>
<dbReference type="PANTHER" id="PTHR43280:SF10">
    <property type="entry name" value="REGULATORY PROTEIN POCR"/>
    <property type="match status" value="1"/>
</dbReference>
<keyword evidence="3" id="KW-0804">Transcription</keyword>
<reference evidence="5 6" key="1">
    <citation type="submission" date="2019-12" db="EMBL/GenBank/DDBJ databases">
        <title>Spirosoma sp. HMF4905 genome sequencing and assembly.</title>
        <authorList>
            <person name="Kang H."/>
            <person name="Cha I."/>
            <person name="Kim H."/>
            <person name="Joh K."/>
        </authorList>
    </citation>
    <scope>NUCLEOTIDE SEQUENCE [LARGE SCALE GENOMIC DNA]</scope>
    <source>
        <strain evidence="5 6">HMF4905</strain>
    </source>
</reference>
<dbReference type="Gene3D" id="1.10.10.60">
    <property type="entry name" value="Homeodomain-like"/>
    <property type="match status" value="2"/>
</dbReference>
<evidence type="ECO:0000256" key="3">
    <source>
        <dbReference type="ARBA" id="ARBA00023163"/>
    </source>
</evidence>
<dbReference type="PROSITE" id="PS01124">
    <property type="entry name" value="HTH_ARAC_FAMILY_2"/>
    <property type="match status" value="1"/>
</dbReference>
<evidence type="ECO:0000256" key="1">
    <source>
        <dbReference type="ARBA" id="ARBA00023015"/>
    </source>
</evidence>
<keyword evidence="2" id="KW-0238">DNA-binding</keyword>
<evidence type="ECO:0000313" key="5">
    <source>
        <dbReference type="EMBL" id="MVM35662.1"/>
    </source>
</evidence>
<organism evidence="5 6">
    <name type="scientific">Spirosoma arboris</name>
    <dbReference type="NCBI Taxonomy" id="2682092"/>
    <lineage>
        <taxon>Bacteria</taxon>
        <taxon>Pseudomonadati</taxon>
        <taxon>Bacteroidota</taxon>
        <taxon>Cytophagia</taxon>
        <taxon>Cytophagales</taxon>
        <taxon>Cytophagaceae</taxon>
        <taxon>Spirosoma</taxon>
    </lineage>
</organism>
<keyword evidence="1" id="KW-0805">Transcription regulation</keyword>
<dbReference type="EMBL" id="WPIN01000025">
    <property type="protein sequence ID" value="MVM35662.1"/>
    <property type="molecule type" value="Genomic_DNA"/>
</dbReference>
<protein>
    <submittedName>
        <fullName evidence="5">Helix-turn-helix domain-containing protein</fullName>
    </submittedName>
</protein>
<gene>
    <name evidence="5" type="ORF">GO755_36945</name>
</gene>
<evidence type="ECO:0000259" key="4">
    <source>
        <dbReference type="PROSITE" id="PS01124"/>
    </source>
</evidence>
<accession>A0A7K1SPC1</accession>
<dbReference type="Pfam" id="PF12833">
    <property type="entry name" value="HTH_18"/>
    <property type="match status" value="1"/>
</dbReference>
<dbReference type="RefSeq" id="WP_157590465.1">
    <property type="nucleotide sequence ID" value="NZ_WPIN01000025.1"/>
</dbReference>
<dbReference type="GO" id="GO:0043565">
    <property type="term" value="F:sequence-specific DNA binding"/>
    <property type="evidence" value="ECO:0007669"/>
    <property type="project" value="InterPro"/>
</dbReference>
<dbReference type="GO" id="GO:0003700">
    <property type="term" value="F:DNA-binding transcription factor activity"/>
    <property type="evidence" value="ECO:0007669"/>
    <property type="project" value="InterPro"/>
</dbReference>
<evidence type="ECO:0000313" key="6">
    <source>
        <dbReference type="Proteomes" id="UP000436006"/>
    </source>
</evidence>
<dbReference type="InterPro" id="IPR009057">
    <property type="entry name" value="Homeodomain-like_sf"/>
</dbReference>
<sequence length="269" mass="30429">MIHGITGTREYSGNVKLKKNCQGVIVSVTLYDQPSLNDQTHYHTNPHFGFTVQGGCIERKQDRYELAPGDISYYMAGEKHQVVRVAKPSIRVNLEIEPPFIDAYQLTDTIIHKTATKDLATKFLMVAIYHELLTNQECSSLNIHQLVLALFHQSKKIANEKSIPAWVPIVCDYLRAHGHEPLTLTDLARVAGVHPVTLSKYFARYVGCNLGHYIRQIRVEKSIGLIKATNASMGSISYQCGFFDQSHFNRSFKEVNGILPGRYKKLEPR</sequence>
<proteinExistence type="predicted"/>
<name>A0A7K1SPC1_9BACT</name>
<dbReference type="PROSITE" id="PS00041">
    <property type="entry name" value="HTH_ARAC_FAMILY_1"/>
    <property type="match status" value="1"/>
</dbReference>
<comment type="caution">
    <text evidence="5">The sequence shown here is derived from an EMBL/GenBank/DDBJ whole genome shotgun (WGS) entry which is preliminary data.</text>
</comment>
<dbReference type="PANTHER" id="PTHR43280">
    <property type="entry name" value="ARAC-FAMILY TRANSCRIPTIONAL REGULATOR"/>
    <property type="match status" value="1"/>
</dbReference>
<dbReference type="InterPro" id="IPR018060">
    <property type="entry name" value="HTH_AraC"/>
</dbReference>
<dbReference type="AlphaFoldDB" id="A0A7K1SPC1"/>
<feature type="domain" description="HTH araC/xylS-type" evidence="4">
    <location>
        <begin position="168"/>
        <end position="266"/>
    </location>
</feature>
<dbReference type="SUPFAM" id="SSF46689">
    <property type="entry name" value="Homeodomain-like"/>
    <property type="match status" value="2"/>
</dbReference>
<dbReference type="Proteomes" id="UP000436006">
    <property type="component" value="Unassembled WGS sequence"/>
</dbReference>
<keyword evidence="6" id="KW-1185">Reference proteome</keyword>